<evidence type="ECO:0000256" key="8">
    <source>
        <dbReference type="ARBA" id="ARBA00047454"/>
    </source>
</evidence>
<evidence type="ECO:0000313" key="12">
    <source>
        <dbReference type="Proteomes" id="UP000717515"/>
    </source>
</evidence>
<proteinExistence type="predicted"/>
<evidence type="ECO:0000313" key="11">
    <source>
        <dbReference type="EMBL" id="KAG9319485.1"/>
    </source>
</evidence>
<feature type="region of interest" description="Disordered" evidence="9">
    <location>
        <begin position="1"/>
        <end position="84"/>
    </location>
</feature>
<dbReference type="PANTHER" id="PTHR24353:SF153">
    <property type="entry name" value="CAMP-DEPENDENT PROTEIN KINASE CATALYTIC SUBUNIT 1"/>
    <property type="match status" value="1"/>
</dbReference>
<dbReference type="PROSITE" id="PS50011">
    <property type="entry name" value="PROTEIN_KINASE_DOM"/>
    <property type="match status" value="1"/>
</dbReference>
<evidence type="ECO:0000256" key="1">
    <source>
        <dbReference type="ARBA" id="ARBA00012444"/>
    </source>
</evidence>
<feature type="non-terminal residue" evidence="11">
    <location>
        <position position="178"/>
    </location>
</feature>
<dbReference type="AlphaFoldDB" id="A0A9P7ZYG1"/>
<evidence type="ECO:0000256" key="5">
    <source>
        <dbReference type="ARBA" id="ARBA00022777"/>
    </source>
</evidence>
<sequence>MLTLIKQNSRKRCASDPRTSSSSSVSSVSYSPTLDTTFSSPSSTSSSFSSMVGVASTHESNEPGLHSNTPMPQRNVNYSDSTDPGFDHGVSHEGSFGRVHLVQSRFNSRFYAMKVLKKTEVVRLKQVEHTNNEKMILERVEHPFLINMWGTFQDVRNLYMVMDYVVGGELFTVLRKSQ</sequence>
<dbReference type="GO" id="GO:0005829">
    <property type="term" value="C:cytosol"/>
    <property type="evidence" value="ECO:0007669"/>
    <property type="project" value="TreeGrafter"/>
</dbReference>
<keyword evidence="6" id="KW-0067">ATP-binding</keyword>
<dbReference type="EC" id="2.7.11.11" evidence="1"/>
<dbReference type="GO" id="GO:0005634">
    <property type="term" value="C:nucleus"/>
    <property type="evidence" value="ECO:0007669"/>
    <property type="project" value="TreeGrafter"/>
</dbReference>
<dbReference type="SUPFAM" id="SSF56112">
    <property type="entry name" value="Protein kinase-like (PK-like)"/>
    <property type="match status" value="1"/>
</dbReference>
<keyword evidence="5" id="KW-0418">Kinase</keyword>
<comment type="caution">
    <text evidence="11">The sequence shown here is derived from an EMBL/GenBank/DDBJ whole genome shotgun (WGS) entry which is preliminary data.</text>
</comment>
<dbReference type="InterPro" id="IPR011009">
    <property type="entry name" value="Kinase-like_dom_sf"/>
</dbReference>
<dbReference type="Gene3D" id="3.30.200.20">
    <property type="entry name" value="Phosphorylase Kinase, domain 1"/>
    <property type="match status" value="1"/>
</dbReference>
<evidence type="ECO:0000256" key="3">
    <source>
        <dbReference type="ARBA" id="ARBA00022679"/>
    </source>
</evidence>
<evidence type="ECO:0000256" key="9">
    <source>
        <dbReference type="SAM" id="MobiDB-lite"/>
    </source>
</evidence>
<dbReference type="PANTHER" id="PTHR24353">
    <property type="entry name" value="CYCLIC NUCLEOTIDE-DEPENDENT PROTEIN KINASE"/>
    <property type="match status" value="1"/>
</dbReference>
<feature type="compositionally biased region" description="Low complexity" evidence="9">
    <location>
        <begin position="20"/>
        <end position="50"/>
    </location>
</feature>
<evidence type="ECO:0000256" key="7">
    <source>
        <dbReference type="ARBA" id="ARBA00047292"/>
    </source>
</evidence>
<protein>
    <recommendedName>
        <fullName evidence="1">cAMP-dependent protein kinase</fullName>
        <ecNumber evidence="1">2.7.11.11</ecNumber>
    </recommendedName>
</protein>
<keyword evidence="2" id="KW-0723">Serine/threonine-protein kinase</keyword>
<evidence type="ECO:0000256" key="6">
    <source>
        <dbReference type="ARBA" id="ARBA00022840"/>
    </source>
</evidence>
<dbReference type="EMBL" id="JAIFTL010000442">
    <property type="protein sequence ID" value="KAG9319485.1"/>
    <property type="molecule type" value="Genomic_DNA"/>
</dbReference>
<evidence type="ECO:0000256" key="2">
    <source>
        <dbReference type="ARBA" id="ARBA00022527"/>
    </source>
</evidence>
<keyword evidence="4" id="KW-0547">Nucleotide-binding</keyword>
<reference evidence="11" key="1">
    <citation type="submission" date="2021-07" db="EMBL/GenBank/DDBJ databases">
        <title>Draft genome of Mortierella alpina, strain LL118, isolated from an aspen leaf litter sample.</title>
        <authorList>
            <person name="Yang S."/>
            <person name="Vinatzer B.A."/>
        </authorList>
    </citation>
    <scope>NUCLEOTIDE SEQUENCE</scope>
    <source>
        <strain evidence="11">LL118</strain>
    </source>
</reference>
<feature type="domain" description="Protein kinase" evidence="10">
    <location>
        <begin position="85"/>
        <end position="178"/>
    </location>
</feature>
<comment type="catalytic activity">
    <reaction evidence="7">
        <text>L-threonyl-[protein] + ATP = O-phospho-L-threonyl-[protein] + ADP + H(+)</text>
        <dbReference type="Rhea" id="RHEA:46608"/>
        <dbReference type="Rhea" id="RHEA-COMP:11060"/>
        <dbReference type="Rhea" id="RHEA-COMP:11605"/>
        <dbReference type="ChEBI" id="CHEBI:15378"/>
        <dbReference type="ChEBI" id="CHEBI:30013"/>
        <dbReference type="ChEBI" id="CHEBI:30616"/>
        <dbReference type="ChEBI" id="CHEBI:61977"/>
        <dbReference type="ChEBI" id="CHEBI:456216"/>
        <dbReference type="EC" id="2.7.11.11"/>
    </reaction>
</comment>
<organism evidence="11 12">
    <name type="scientific">Mortierella alpina</name>
    <name type="common">Oleaginous fungus</name>
    <name type="synonym">Mortierella renispora</name>
    <dbReference type="NCBI Taxonomy" id="64518"/>
    <lineage>
        <taxon>Eukaryota</taxon>
        <taxon>Fungi</taxon>
        <taxon>Fungi incertae sedis</taxon>
        <taxon>Mucoromycota</taxon>
        <taxon>Mortierellomycotina</taxon>
        <taxon>Mortierellomycetes</taxon>
        <taxon>Mortierellales</taxon>
        <taxon>Mortierellaceae</taxon>
        <taxon>Mortierella</taxon>
    </lineage>
</organism>
<comment type="catalytic activity">
    <reaction evidence="8">
        <text>L-seryl-[protein] + ATP = O-phospho-L-seryl-[protein] + ADP + H(+)</text>
        <dbReference type="Rhea" id="RHEA:17989"/>
        <dbReference type="Rhea" id="RHEA-COMP:9863"/>
        <dbReference type="Rhea" id="RHEA-COMP:11604"/>
        <dbReference type="ChEBI" id="CHEBI:15378"/>
        <dbReference type="ChEBI" id="CHEBI:29999"/>
        <dbReference type="ChEBI" id="CHEBI:30616"/>
        <dbReference type="ChEBI" id="CHEBI:83421"/>
        <dbReference type="ChEBI" id="CHEBI:456216"/>
        <dbReference type="EC" id="2.7.11.11"/>
    </reaction>
</comment>
<evidence type="ECO:0000259" key="10">
    <source>
        <dbReference type="PROSITE" id="PS50011"/>
    </source>
</evidence>
<keyword evidence="3" id="KW-0808">Transferase</keyword>
<feature type="compositionally biased region" description="Polar residues" evidence="9">
    <location>
        <begin position="66"/>
        <end position="82"/>
    </location>
</feature>
<name>A0A9P7ZYG1_MORAP</name>
<dbReference type="InterPro" id="IPR000719">
    <property type="entry name" value="Prot_kinase_dom"/>
</dbReference>
<dbReference type="GO" id="GO:0005524">
    <property type="term" value="F:ATP binding"/>
    <property type="evidence" value="ECO:0007669"/>
    <property type="project" value="UniProtKB-KW"/>
</dbReference>
<evidence type="ECO:0000256" key="4">
    <source>
        <dbReference type="ARBA" id="ARBA00022741"/>
    </source>
</evidence>
<accession>A0A9P7ZYG1</accession>
<dbReference type="Proteomes" id="UP000717515">
    <property type="component" value="Unassembled WGS sequence"/>
</dbReference>
<dbReference type="Pfam" id="PF00069">
    <property type="entry name" value="Pkinase"/>
    <property type="match status" value="1"/>
</dbReference>
<dbReference type="GO" id="GO:0005952">
    <property type="term" value="C:cAMP-dependent protein kinase complex"/>
    <property type="evidence" value="ECO:0007669"/>
    <property type="project" value="TreeGrafter"/>
</dbReference>
<dbReference type="GO" id="GO:0004691">
    <property type="term" value="F:cAMP-dependent protein kinase activity"/>
    <property type="evidence" value="ECO:0007669"/>
    <property type="project" value="UniProtKB-EC"/>
</dbReference>
<gene>
    <name evidence="11" type="ORF">KVV02_000085</name>
</gene>